<gene>
    <name evidence="1" type="ORF">L195_g041607</name>
</gene>
<feature type="non-terminal residue" evidence="1">
    <location>
        <position position="26"/>
    </location>
</feature>
<sequence length="26" mass="2911">MMMKGLMTVKARVLIAASDPFTVRSR</sequence>
<comment type="caution">
    <text evidence="1">The sequence shown here is derived from an EMBL/GenBank/DDBJ whole genome shotgun (WGS) entry which is preliminary data.</text>
</comment>
<proteinExistence type="predicted"/>
<reference evidence="1 2" key="2">
    <citation type="journal article" date="2017" name="Front. Plant Sci.">
        <title>Gene Classification and Mining of Molecular Markers Useful in Red Clover (Trifolium pratense) Breeding.</title>
        <authorList>
            <person name="Istvanek J."/>
            <person name="Dluhosova J."/>
            <person name="Dluhos P."/>
            <person name="Patkova L."/>
            <person name="Nedelnik J."/>
            <person name="Repkova J."/>
        </authorList>
    </citation>
    <scope>NUCLEOTIDE SEQUENCE [LARGE SCALE GENOMIC DNA]</scope>
    <source>
        <strain evidence="2">cv. Tatra</strain>
        <tissue evidence="1">Young leaves</tissue>
    </source>
</reference>
<dbReference type="AlphaFoldDB" id="A0A2K3M428"/>
<dbReference type="EMBL" id="ASHM01048963">
    <property type="protein sequence ID" value="PNX85538.1"/>
    <property type="molecule type" value="Genomic_DNA"/>
</dbReference>
<organism evidence="1 2">
    <name type="scientific">Trifolium pratense</name>
    <name type="common">Red clover</name>
    <dbReference type="NCBI Taxonomy" id="57577"/>
    <lineage>
        <taxon>Eukaryota</taxon>
        <taxon>Viridiplantae</taxon>
        <taxon>Streptophyta</taxon>
        <taxon>Embryophyta</taxon>
        <taxon>Tracheophyta</taxon>
        <taxon>Spermatophyta</taxon>
        <taxon>Magnoliopsida</taxon>
        <taxon>eudicotyledons</taxon>
        <taxon>Gunneridae</taxon>
        <taxon>Pentapetalae</taxon>
        <taxon>rosids</taxon>
        <taxon>fabids</taxon>
        <taxon>Fabales</taxon>
        <taxon>Fabaceae</taxon>
        <taxon>Papilionoideae</taxon>
        <taxon>50 kb inversion clade</taxon>
        <taxon>NPAAA clade</taxon>
        <taxon>Hologalegina</taxon>
        <taxon>IRL clade</taxon>
        <taxon>Trifolieae</taxon>
        <taxon>Trifolium</taxon>
    </lineage>
</organism>
<evidence type="ECO:0000313" key="2">
    <source>
        <dbReference type="Proteomes" id="UP000236291"/>
    </source>
</evidence>
<protein>
    <submittedName>
        <fullName evidence="1">Uncharacterized protein</fullName>
    </submittedName>
</protein>
<accession>A0A2K3M428</accession>
<evidence type="ECO:0000313" key="1">
    <source>
        <dbReference type="EMBL" id="PNX85538.1"/>
    </source>
</evidence>
<reference evidence="1 2" key="1">
    <citation type="journal article" date="2014" name="Am. J. Bot.">
        <title>Genome assembly and annotation for red clover (Trifolium pratense; Fabaceae).</title>
        <authorList>
            <person name="Istvanek J."/>
            <person name="Jaros M."/>
            <person name="Krenek A."/>
            <person name="Repkova J."/>
        </authorList>
    </citation>
    <scope>NUCLEOTIDE SEQUENCE [LARGE SCALE GENOMIC DNA]</scope>
    <source>
        <strain evidence="2">cv. Tatra</strain>
        <tissue evidence="1">Young leaves</tissue>
    </source>
</reference>
<dbReference type="Proteomes" id="UP000236291">
    <property type="component" value="Unassembled WGS sequence"/>
</dbReference>
<name>A0A2K3M428_TRIPR</name>